<accession>A0A562RIL2</accession>
<dbReference type="PANTHER" id="PTHR12526">
    <property type="entry name" value="GLYCOSYLTRANSFERASE"/>
    <property type="match status" value="1"/>
</dbReference>
<dbReference type="Pfam" id="PF00534">
    <property type="entry name" value="Glycos_transf_1"/>
    <property type="match status" value="1"/>
</dbReference>
<dbReference type="OrthoDB" id="9790710at2"/>
<dbReference type="Proteomes" id="UP000318307">
    <property type="component" value="Unassembled WGS sequence"/>
</dbReference>
<feature type="domain" description="Glycosyl transferase family 1" evidence="1">
    <location>
        <begin position="177"/>
        <end position="339"/>
    </location>
</feature>
<dbReference type="GO" id="GO:0016740">
    <property type="term" value="F:transferase activity"/>
    <property type="evidence" value="ECO:0007669"/>
    <property type="project" value="UniProtKB-KW"/>
</dbReference>
<evidence type="ECO:0000313" key="3">
    <source>
        <dbReference type="Proteomes" id="UP000318307"/>
    </source>
</evidence>
<dbReference type="EMBL" id="VLLC01000019">
    <property type="protein sequence ID" value="TWI68917.1"/>
    <property type="molecule type" value="Genomic_DNA"/>
</dbReference>
<reference evidence="2 3" key="1">
    <citation type="submission" date="2019-07" db="EMBL/GenBank/DDBJ databases">
        <title>Genome sequencing of 100 strains of the haloalkaliphilic chemolithoautotrophic sulfur-oxidizing bacterium Thioalkalivibrio.</title>
        <authorList>
            <person name="Muyzer G."/>
        </authorList>
    </citation>
    <scope>NUCLEOTIDE SEQUENCE [LARGE SCALE GENOMIC DNA]</scope>
    <source>
        <strain evidence="2 3">ASO4-4</strain>
    </source>
</reference>
<dbReference type="RefSeq" id="WP_144685500.1">
    <property type="nucleotide sequence ID" value="NZ_VLLC01000019.1"/>
</dbReference>
<protein>
    <submittedName>
        <fullName evidence="2">Glycosyltransferase involved in cell wall biosynthesis</fullName>
    </submittedName>
</protein>
<comment type="caution">
    <text evidence="2">The sequence shown here is derived from an EMBL/GenBank/DDBJ whole genome shotgun (WGS) entry which is preliminary data.</text>
</comment>
<name>A0A562RIL2_9BACT</name>
<evidence type="ECO:0000313" key="2">
    <source>
        <dbReference type="EMBL" id="TWI68917.1"/>
    </source>
</evidence>
<keyword evidence="2" id="KW-0808">Transferase</keyword>
<sequence length="363" mass="41439">MKGGENKTILWWGRFDASYSRNRILRKILQNNGYKIIDFIPRISRLGGLEAFFRVLPEVDMVWVPCFRQTDVVSARRWSAKRGIPLLFDPLISDYDKQVFERRKYDAHSIVAKYLRMRESTYIQCADILLADTPEHASFFVDVLGADRKNTFVVIVGAEEELFFPDRSARGLKTEQDLNQERPLDVLFYGSFIPLQGPQYIAEAIHLYEGPPVSWHFLGDGPLLEQCKARVKEKDNVFFEKWTPYDSLPERIHRADILLGIFGDTPKTQRVIPNKVYQAIASGKPVITAKTPAYPSSLTADDGNGFIWVPAASPEHIARAVACLAKNSEKIRLAGQAARVSFDHHFSYKVIDKQLYEAMEHLS</sequence>
<proteinExistence type="predicted"/>
<dbReference type="AlphaFoldDB" id="A0A562RIL2"/>
<organism evidence="2 3">
    <name type="scientific">Desulfobotulus alkaliphilus</name>
    <dbReference type="NCBI Taxonomy" id="622671"/>
    <lineage>
        <taxon>Bacteria</taxon>
        <taxon>Pseudomonadati</taxon>
        <taxon>Thermodesulfobacteriota</taxon>
        <taxon>Desulfobacteria</taxon>
        <taxon>Desulfobacterales</taxon>
        <taxon>Desulfobacteraceae</taxon>
        <taxon>Desulfobotulus</taxon>
    </lineage>
</organism>
<dbReference type="Gene3D" id="3.40.50.2000">
    <property type="entry name" value="Glycogen Phosphorylase B"/>
    <property type="match status" value="1"/>
</dbReference>
<keyword evidence="3" id="KW-1185">Reference proteome</keyword>
<dbReference type="SUPFAM" id="SSF53756">
    <property type="entry name" value="UDP-Glycosyltransferase/glycogen phosphorylase"/>
    <property type="match status" value="1"/>
</dbReference>
<dbReference type="InterPro" id="IPR001296">
    <property type="entry name" value="Glyco_trans_1"/>
</dbReference>
<gene>
    <name evidence="2" type="ORF">LZ24_02391</name>
</gene>
<evidence type="ECO:0000259" key="1">
    <source>
        <dbReference type="Pfam" id="PF00534"/>
    </source>
</evidence>